<dbReference type="Proteomes" id="UP000587396">
    <property type="component" value="Unassembled WGS sequence"/>
</dbReference>
<dbReference type="Gene3D" id="3.90.70.10">
    <property type="entry name" value="Cysteine proteinases"/>
    <property type="match status" value="2"/>
</dbReference>
<evidence type="ECO:0000256" key="2">
    <source>
        <dbReference type="ARBA" id="ARBA00023295"/>
    </source>
</evidence>
<evidence type="ECO:0000256" key="4">
    <source>
        <dbReference type="SAM" id="Phobius"/>
    </source>
</evidence>
<feature type="compositionally biased region" description="Gly residues" evidence="3">
    <location>
        <begin position="903"/>
        <end position="913"/>
    </location>
</feature>
<dbReference type="SUPFAM" id="SSF54001">
    <property type="entry name" value="Cysteine proteinases"/>
    <property type="match status" value="2"/>
</dbReference>
<keyword evidence="2" id="KW-0378">Hydrolase</keyword>
<evidence type="ECO:0008006" key="10">
    <source>
        <dbReference type="Google" id="ProtNLM"/>
    </source>
</evidence>
<dbReference type="Pfam" id="PF18560">
    <property type="entry name" value="Lectin_like"/>
    <property type="match status" value="2"/>
</dbReference>
<keyword evidence="5" id="KW-0732">Signal</keyword>
<evidence type="ECO:0000256" key="3">
    <source>
        <dbReference type="SAM" id="MobiDB-lite"/>
    </source>
</evidence>
<dbReference type="InterPro" id="IPR013128">
    <property type="entry name" value="Peptidase_C1A"/>
</dbReference>
<keyword evidence="2" id="KW-0326">Glycosidase</keyword>
<comment type="similarity">
    <text evidence="1">Belongs to the peptidase C1 family.</text>
</comment>
<feature type="region of interest" description="Disordered" evidence="3">
    <location>
        <begin position="1477"/>
        <end position="1508"/>
    </location>
</feature>
<dbReference type="CDD" id="cd02619">
    <property type="entry name" value="Peptidase_C1"/>
    <property type="match status" value="2"/>
</dbReference>
<proteinExistence type="inferred from homology"/>
<protein>
    <recommendedName>
        <fullName evidence="10">Papain family cysteine protease</fullName>
    </recommendedName>
</protein>
<feature type="chain" id="PRO_5032992550" description="Papain family cysteine protease" evidence="5">
    <location>
        <begin position="30"/>
        <end position="1542"/>
    </location>
</feature>
<evidence type="ECO:0000256" key="1">
    <source>
        <dbReference type="ARBA" id="ARBA00008455"/>
    </source>
</evidence>
<feature type="region of interest" description="Disordered" evidence="3">
    <location>
        <begin position="1108"/>
        <end position="1146"/>
    </location>
</feature>
<dbReference type="RefSeq" id="WP_185903903.1">
    <property type="nucleotide sequence ID" value="NZ_JACMSE010000001.1"/>
</dbReference>
<keyword evidence="9" id="KW-1185">Reference proteome</keyword>
<evidence type="ECO:0000256" key="5">
    <source>
        <dbReference type="SAM" id="SignalP"/>
    </source>
</evidence>
<dbReference type="InterPro" id="IPR036116">
    <property type="entry name" value="FN3_sf"/>
</dbReference>
<feature type="domain" description="Peptidase C1A papain C-terminal" evidence="7">
    <location>
        <begin position="91"/>
        <end position="339"/>
    </location>
</feature>
<organism evidence="8 9">
    <name type="scientific">Gordonibacter massiliensis</name>
    <name type="common">ex Traore et al. 2017</name>
    <dbReference type="NCBI Taxonomy" id="1841863"/>
    <lineage>
        <taxon>Bacteria</taxon>
        <taxon>Bacillati</taxon>
        <taxon>Actinomycetota</taxon>
        <taxon>Coriobacteriia</taxon>
        <taxon>Eggerthellales</taxon>
        <taxon>Eggerthellaceae</taxon>
        <taxon>Gordonibacter</taxon>
    </lineage>
</organism>
<keyword evidence="4" id="KW-1133">Transmembrane helix</keyword>
<keyword evidence="4" id="KW-0812">Transmembrane</keyword>
<feature type="region of interest" description="Disordered" evidence="3">
    <location>
        <begin position="901"/>
        <end position="925"/>
    </location>
</feature>
<dbReference type="EMBL" id="JACMSE010000001">
    <property type="protein sequence ID" value="MBC2887842.1"/>
    <property type="molecule type" value="Genomic_DNA"/>
</dbReference>
<reference evidence="8 9" key="1">
    <citation type="submission" date="2020-08" db="EMBL/GenBank/DDBJ databases">
        <authorList>
            <person name="Liu C."/>
            <person name="Sun Q."/>
        </authorList>
    </citation>
    <scope>NUCLEOTIDE SEQUENCE [LARGE SCALE GENOMIC DNA]</scope>
    <source>
        <strain evidence="8 9">N22</strain>
    </source>
</reference>
<dbReference type="PROSITE" id="PS00639">
    <property type="entry name" value="THIOL_PROTEASE_HIS"/>
    <property type="match status" value="1"/>
</dbReference>
<sequence>MIMRRAFSLLLSFSLAVGLAPLAPLQAHAAEPDDPDELRDSLVLSASDVNPDYLAYLNGEAEVGSSTLDLSYLNDSIASGAGAAMYANDLLPTAFDLRDEGVVGPVLDQATTSNCWAFANLGAAESSVLPYYPTAQFSRAHLAWFTYNGNEEQEVDGAKLYPQQAYETGAWDQQAIGTLAAWKGPVFSSTVPFQAEYVDESLRYASDFHLQDAYYLPTSLNGISGAALEPSIDAVKRIIHDEGAVTVSIATKGDHFYSTDAVGDTGRQTMYTSQKTNIDHAVLIVGWDDAFDRSNFGAPENELPTRNGAWLVKNSWGADWGESGYFWLSYEDRSAVYGATLKLESKDNYTGNYQFDTMGWRTSLAVSAGSDIENPDAPSTGSRGTAYMANVFTAKGDETLEAASFYTTDEGTEYAIDVYLNPEQGNPASGTKVGGTQEGAEAYPGYHTIELGLDLRASLHAGDTFSLVVRLENPQYANAVPAEAVIGRGDAFQPTYVGKDANGNDEISYVSADGTTWTTLGKSLRDSGGASVYATNVCLKAFTQEAGGTGATWPPDKPTSSQVNGITVKKTVTQTLEGRPFDIDSIEYLDLGSALEEGGARTSFDVFMPETSSFAESCSYSVAILPTSNQAVTASLDGGEAEALENGRFGPSLALGNLATGPQTVKLVSSDPSGSKAPTTYELRFHASEVTFDVAAETVKFDSERLSVLAPDGVTWLAPGDRVSEWSVVSGLPQQQMAVYPRDRQEGEPLYRVAVPCREPDLVEGRVTVNCPTETLIINADNKVLTASYRADMSEPFYLDERTALEPGRSLYLKSGGPAGRFSSLNALHVDVPERAPAPAAPTVAEATATSVTFAYRPDGHALEYRLANAASQGWQSSPTFRDLEPGTSYPFQVRAAASTSAAGGGGGLGSDGPGSADGASADAVAGADEATGSFASEPVEVVASTTTLPSSYDLRSESELPAVRDQGLYSTCWAFAALASLESNRIAQGRADGSIDLSEASLVMLTYQHRALHDGDASVLDRYAVSSKDEGLGALGLLTGGTWGHAVSTLARWQGAASEEACPYVVGEPGEFEDAANAMNAAAGATVGGDGVRLDYALELPSPFTTSTGSGAAGGDLGDDGQSADLPASDAAREPASRHSAQSVSASGSAGAIDPLAYEKIKAALLRNGALDFGMCEPYEDDGYWASADVAQGVRKNHWFYDAAEQDYAVNHSLSLVGWDDAYAKENFTIEDKDGAKHTPSTDGAWILRNNRGEDFGDGGYLYVPYEERAVRAPVALVAESGEAGTFDYENNYQYDSLHAVGLQAPADDSTRAANVFTAQGAERLEGVGVWVTSPNTRVSIDVYTDLADPSNPESGTKAEGAHTEFDTLYAGYFTPQLAGAVDLAAGEAFAVVVMETQLYDANGWALMSTTVPLEGAQKLGEDAHGSPRYDSVPHVDAGQSFVFENGTWSDVAAVADALAERTGAPVGNVAVKAFTNPADSPVPVEPGTPDNPGDSGDGSTPKELVSTGDPLLASAAVGAAAVVLAALALAAARRRRTRLG</sequence>
<feature type="signal peptide" evidence="5">
    <location>
        <begin position="1"/>
        <end position="29"/>
    </location>
</feature>
<dbReference type="GO" id="GO:0016798">
    <property type="term" value="F:hydrolase activity, acting on glycosyl bonds"/>
    <property type="evidence" value="ECO:0007669"/>
    <property type="project" value="UniProtKB-KW"/>
</dbReference>
<evidence type="ECO:0000259" key="6">
    <source>
        <dbReference type="SMART" id="SM00060"/>
    </source>
</evidence>
<feature type="compositionally biased region" description="Low complexity" evidence="3">
    <location>
        <begin position="914"/>
        <end position="925"/>
    </location>
</feature>
<dbReference type="Pfam" id="PF00112">
    <property type="entry name" value="Peptidase_C1"/>
    <property type="match status" value="2"/>
</dbReference>
<feature type="domain" description="Fibronectin type-III" evidence="6">
    <location>
        <begin position="836"/>
        <end position="901"/>
    </location>
</feature>
<dbReference type="InterPro" id="IPR000668">
    <property type="entry name" value="Peptidase_C1A_C"/>
</dbReference>
<dbReference type="PANTHER" id="PTHR12411">
    <property type="entry name" value="CYSTEINE PROTEASE FAMILY C1-RELATED"/>
    <property type="match status" value="1"/>
</dbReference>
<dbReference type="SMART" id="SM00060">
    <property type="entry name" value="FN3"/>
    <property type="match status" value="1"/>
</dbReference>
<keyword evidence="4" id="KW-0472">Membrane</keyword>
<dbReference type="GO" id="GO:0008234">
    <property type="term" value="F:cysteine-type peptidase activity"/>
    <property type="evidence" value="ECO:0007669"/>
    <property type="project" value="InterPro"/>
</dbReference>
<dbReference type="InterPro" id="IPR038765">
    <property type="entry name" value="Papain-like_cys_pep_sf"/>
</dbReference>
<accession>A0A842J7A4</accession>
<dbReference type="SMART" id="SM00645">
    <property type="entry name" value="Pept_C1"/>
    <property type="match status" value="1"/>
</dbReference>
<evidence type="ECO:0000259" key="7">
    <source>
        <dbReference type="SMART" id="SM00645"/>
    </source>
</evidence>
<name>A0A842J7A4_9ACTN</name>
<evidence type="ECO:0000313" key="8">
    <source>
        <dbReference type="EMBL" id="MBC2887842.1"/>
    </source>
</evidence>
<evidence type="ECO:0000313" key="9">
    <source>
        <dbReference type="Proteomes" id="UP000587396"/>
    </source>
</evidence>
<dbReference type="InterPro" id="IPR003961">
    <property type="entry name" value="FN3_dom"/>
</dbReference>
<dbReference type="GO" id="GO:0006508">
    <property type="term" value="P:proteolysis"/>
    <property type="evidence" value="ECO:0007669"/>
    <property type="project" value="InterPro"/>
</dbReference>
<gene>
    <name evidence="8" type="ORF">H7313_00435</name>
</gene>
<dbReference type="InterPro" id="IPR040528">
    <property type="entry name" value="Lectin-like"/>
</dbReference>
<dbReference type="InterPro" id="IPR025660">
    <property type="entry name" value="Pept_his_AS"/>
</dbReference>
<dbReference type="SUPFAM" id="SSF49265">
    <property type="entry name" value="Fibronectin type III"/>
    <property type="match status" value="1"/>
</dbReference>
<feature type="transmembrane region" description="Helical" evidence="4">
    <location>
        <begin position="1513"/>
        <end position="1534"/>
    </location>
</feature>
<comment type="caution">
    <text evidence="8">The sequence shown here is derived from an EMBL/GenBank/DDBJ whole genome shotgun (WGS) entry which is preliminary data.</text>
</comment>